<accession>A0AAJ0H719</accession>
<reference evidence="2" key="2">
    <citation type="submission" date="2023-06" db="EMBL/GenBank/DDBJ databases">
        <authorList>
            <consortium name="Lawrence Berkeley National Laboratory"/>
            <person name="Haridas S."/>
            <person name="Hensen N."/>
            <person name="Bonometti L."/>
            <person name="Westerberg I."/>
            <person name="Brannstrom I.O."/>
            <person name="Guillou S."/>
            <person name="Cros-Aarteil S."/>
            <person name="Calhoun S."/>
            <person name="Kuo A."/>
            <person name="Mondo S."/>
            <person name="Pangilinan J."/>
            <person name="Riley R."/>
            <person name="Labutti K."/>
            <person name="Andreopoulos B."/>
            <person name="Lipzen A."/>
            <person name="Chen C."/>
            <person name="Yanf M."/>
            <person name="Daum C."/>
            <person name="Ng V."/>
            <person name="Clum A."/>
            <person name="Steindorff A."/>
            <person name="Ohm R."/>
            <person name="Martin F."/>
            <person name="Silar P."/>
            <person name="Natvig D."/>
            <person name="Lalanne C."/>
            <person name="Gautier V."/>
            <person name="Ament-Velasquez S.L."/>
            <person name="Kruys A."/>
            <person name="Hutchinson M.I."/>
            <person name="Powell A.J."/>
            <person name="Barry K."/>
            <person name="Miller A.N."/>
            <person name="Grigoriev I.V."/>
            <person name="Debuchy R."/>
            <person name="Gladieux P."/>
            <person name="Thoren M.H."/>
            <person name="Johannesson H."/>
        </authorList>
    </citation>
    <scope>NUCLEOTIDE SEQUENCE</scope>
    <source>
        <strain evidence="2">CBS 955.72</strain>
    </source>
</reference>
<protein>
    <submittedName>
        <fullName evidence="2">Uncharacterized protein</fullName>
    </submittedName>
</protein>
<dbReference type="Proteomes" id="UP001275084">
    <property type="component" value="Unassembled WGS sequence"/>
</dbReference>
<proteinExistence type="predicted"/>
<comment type="caution">
    <text evidence="2">The sequence shown here is derived from an EMBL/GenBank/DDBJ whole genome shotgun (WGS) entry which is preliminary data.</text>
</comment>
<reference evidence="2" key="1">
    <citation type="journal article" date="2023" name="Mol. Phylogenet. Evol.">
        <title>Genome-scale phylogeny and comparative genomics of the fungal order Sordariales.</title>
        <authorList>
            <person name="Hensen N."/>
            <person name="Bonometti L."/>
            <person name="Westerberg I."/>
            <person name="Brannstrom I.O."/>
            <person name="Guillou S."/>
            <person name="Cros-Aarteil S."/>
            <person name="Calhoun S."/>
            <person name="Haridas S."/>
            <person name="Kuo A."/>
            <person name="Mondo S."/>
            <person name="Pangilinan J."/>
            <person name="Riley R."/>
            <person name="LaButti K."/>
            <person name="Andreopoulos B."/>
            <person name="Lipzen A."/>
            <person name="Chen C."/>
            <person name="Yan M."/>
            <person name="Daum C."/>
            <person name="Ng V."/>
            <person name="Clum A."/>
            <person name="Steindorff A."/>
            <person name="Ohm R.A."/>
            <person name="Martin F."/>
            <person name="Silar P."/>
            <person name="Natvig D.O."/>
            <person name="Lalanne C."/>
            <person name="Gautier V."/>
            <person name="Ament-Velasquez S.L."/>
            <person name="Kruys A."/>
            <person name="Hutchinson M.I."/>
            <person name="Powell A.J."/>
            <person name="Barry K."/>
            <person name="Miller A.N."/>
            <person name="Grigoriev I.V."/>
            <person name="Debuchy R."/>
            <person name="Gladieux P."/>
            <person name="Hiltunen Thoren M."/>
            <person name="Johannesson H."/>
        </authorList>
    </citation>
    <scope>NUCLEOTIDE SEQUENCE</scope>
    <source>
        <strain evidence="2">CBS 955.72</strain>
    </source>
</reference>
<evidence type="ECO:0000313" key="2">
    <source>
        <dbReference type="EMBL" id="KAK3341836.1"/>
    </source>
</evidence>
<dbReference type="EMBL" id="JAUIQD010000008">
    <property type="protein sequence ID" value="KAK3341836.1"/>
    <property type="molecule type" value="Genomic_DNA"/>
</dbReference>
<keyword evidence="3" id="KW-1185">Reference proteome</keyword>
<organism evidence="2 3">
    <name type="scientific">Lasiosphaeria hispida</name>
    <dbReference type="NCBI Taxonomy" id="260671"/>
    <lineage>
        <taxon>Eukaryota</taxon>
        <taxon>Fungi</taxon>
        <taxon>Dikarya</taxon>
        <taxon>Ascomycota</taxon>
        <taxon>Pezizomycotina</taxon>
        <taxon>Sordariomycetes</taxon>
        <taxon>Sordariomycetidae</taxon>
        <taxon>Sordariales</taxon>
        <taxon>Lasiosphaeriaceae</taxon>
        <taxon>Lasiosphaeria</taxon>
    </lineage>
</organism>
<feature type="region of interest" description="Disordered" evidence="1">
    <location>
        <begin position="45"/>
        <end position="108"/>
    </location>
</feature>
<name>A0AAJ0H719_9PEZI</name>
<sequence length="120" mass="13445">MYSHSSFSRGGLRKIGSQKQWESAIRDFWRAGLDMSRLPTSLPLVSNKIKNTPKPKPLPPEIRVRDGVMATSSRPGGSPPLPAGPPRPPSPPLQTNYKPPVRTVEERSFGRSIRRFLSKW</sequence>
<evidence type="ECO:0000313" key="3">
    <source>
        <dbReference type="Proteomes" id="UP001275084"/>
    </source>
</evidence>
<gene>
    <name evidence="2" type="ORF">B0T25DRAFT_354582</name>
</gene>
<feature type="compositionally biased region" description="Pro residues" evidence="1">
    <location>
        <begin position="77"/>
        <end position="92"/>
    </location>
</feature>
<evidence type="ECO:0000256" key="1">
    <source>
        <dbReference type="SAM" id="MobiDB-lite"/>
    </source>
</evidence>
<dbReference type="AlphaFoldDB" id="A0AAJ0H719"/>